<name>A0ABR4PJQ4_9HELO</name>
<gene>
    <name evidence="3" type="ORF">PVAG01_05282</name>
</gene>
<protein>
    <recommendedName>
        <fullName evidence="2">Subtelomeric hrmA-associated cluster protein AFUB-079030/YDR124W-like helical bundle domain-containing protein</fullName>
    </recommendedName>
</protein>
<organism evidence="3 4">
    <name type="scientific">Phlyctema vagabunda</name>
    <dbReference type="NCBI Taxonomy" id="108571"/>
    <lineage>
        <taxon>Eukaryota</taxon>
        <taxon>Fungi</taxon>
        <taxon>Dikarya</taxon>
        <taxon>Ascomycota</taxon>
        <taxon>Pezizomycotina</taxon>
        <taxon>Leotiomycetes</taxon>
        <taxon>Helotiales</taxon>
        <taxon>Dermateaceae</taxon>
        <taxon>Phlyctema</taxon>
    </lineage>
</organism>
<dbReference type="EMBL" id="JBFCZG010000004">
    <property type="protein sequence ID" value="KAL3423535.1"/>
    <property type="molecule type" value="Genomic_DNA"/>
</dbReference>
<keyword evidence="4" id="KW-1185">Reference proteome</keyword>
<feature type="domain" description="Subtelomeric hrmA-associated cluster protein AFUB-079030/YDR124W-like helical bundle" evidence="2">
    <location>
        <begin position="191"/>
        <end position="334"/>
    </location>
</feature>
<sequence>MVQQHGNPHATRDFSIPSRDVANWSAERSFDRPTENQFHDPAPYHTTSSVHPKGLSIENALKQCVGLHDLKDFCLLTVMRNGEKKNYSSDHLAFQDVYRQFNTDSLSALPVFPNDNNSLAEFEGRAPNGRRHRKQSAPSEDSSSATRRRRHALNGQEDDDGALTRKRHRGRGDEDEQSQPIPTINTQQLSIGDDEEVTRFYVNRFKDLQQNACKVMGKVFVKLVEPKKQTHYPYTKGASKCPPWWPPTTGENYVRHKEPDHLLKHERIKLLVHILLMIVEPVATQAPAVTKLGLNVKKLEDVTMEAMNAWFNDKDHPANAKKRPYLKEIFKVAKQQERYKNGEIGMSSVGNMPSYTFLLSFEQMNLVK</sequence>
<evidence type="ECO:0000256" key="1">
    <source>
        <dbReference type="SAM" id="MobiDB-lite"/>
    </source>
</evidence>
<dbReference type="PANTHER" id="PTHR36102">
    <property type="entry name" value="CHROMOSOME 10, WHOLE GENOME SHOTGUN SEQUENCE"/>
    <property type="match status" value="1"/>
</dbReference>
<dbReference type="InterPro" id="IPR047092">
    <property type="entry name" value="AFUB_07903/YDR124W-like_hel"/>
</dbReference>
<dbReference type="Pfam" id="PF11001">
    <property type="entry name" value="AFUB_07903_YDR124W_hel"/>
    <property type="match status" value="1"/>
</dbReference>
<feature type="compositionally biased region" description="Polar residues" evidence="1">
    <location>
        <begin position="178"/>
        <end position="189"/>
    </location>
</feature>
<feature type="compositionally biased region" description="Basic and acidic residues" evidence="1">
    <location>
        <begin position="28"/>
        <end position="38"/>
    </location>
</feature>
<accession>A0ABR4PJQ4</accession>
<dbReference type="PANTHER" id="PTHR36102:SF1">
    <property type="entry name" value="YDR124W-LIKE HELICAL BUNDLE DOMAIN-CONTAINING PROTEIN"/>
    <property type="match status" value="1"/>
</dbReference>
<feature type="region of interest" description="Disordered" evidence="1">
    <location>
        <begin position="110"/>
        <end position="189"/>
    </location>
</feature>
<comment type="caution">
    <text evidence="3">The sequence shown here is derived from an EMBL/GenBank/DDBJ whole genome shotgun (WGS) entry which is preliminary data.</text>
</comment>
<proteinExistence type="predicted"/>
<evidence type="ECO:0000313" key="3">
    <source>
        <dbReference type="EMBL" id="KAL3423535.1"/>
    </source>
</evidence>
<reference evidence="3 4" key="1">
    <citation type="submission" date="2024-06" db="EMBL/GenBank/DDBJ databases">
        <title>Complete genome of Phlyctema vagabunda strain 19-DSS-EL-015.</title>
        <authorList>
            <person name="Fiorenzani C."/>
        </authorList>
    </citation>
    <scope>NUCLEOTIDE SEQUENCE [LARGE SCALE GENOMIC DNA]</scope>
    <source>
        <strain evidence="3 4">19-DSS-EL-015</strain>
    </source>
</reference>
<feature type="compositionally biased region" description="Polar residues" evidence="1">
    <location>
        <begin position="136"/>
        <end position="145"/>
    </location>
</feature>
<evidence type="ECO:0000259" key="2">
    <source>
        <dbReference type="Pfam" id="PF11001"/>
    </source>
</evidence>
<dbReference type="InterPro" id="IPR021264">
    <property type="entry name" value="AFUB_079030/YDR124W-like"/>
</dbReference>
<feature type="region of interest" description="Disordered" evidence="1">
    <location>
        <begin position="27"/>
        <end position="50"/>
    </location>
</feature>
<evidence type="ECO:0000313" key="4">
    <source>
        <dbReference type="Proteomes" id="UP001629113"/>
    </source>
</evidence>
<dbReference type="Proteomes" id="UP001629113">
    <property type="component" value="Unassembled WGS sequence"/>
</dbReference>